<organism evidence="1 2">
    <name type="scientific">Acaulospora colombiana</name>
    <dbReference type="NCBI Taxonomy" id="27376"/>
    <lineage>
        <taxon>Eukaryota</taxon>
        <taxon>Fungi</taxon>
        <taxon>Fungi incertae sedis</taxon>
        <taxon>Mucoromycota</taxon>
        <taxon>Glomeromycotina</taxon>
        <taxon>Glomeromycetes</taxon>
        <taxon>Diversisporales</taxon>
        <taxon>Acaulosporaceae</taxon>
        <taxon>Acaulospora</taxon>
    </lineage>
</organism>
<accession>A0ACA9NIX6</accession>
<name>A0ACA9NIX6_9GLOM</name>
<comment type="caution">
    <text evidence="1">The sequence shown here is derived from an EMBL/GenBank/DDBJ whole genome shotgun (WGS) entry which is preliminary data.</text>
</comment>
<protein>
    <submittedName>
        <fullName evidence="1">10163_t:CDS:1</fullName>
    </submittedName>
</protein>
<proteinExistence type="predicted"/>
<reference evidence="1" key="1">
    <citation type="submission" date="2021-06" db="EMBL/GenBank/DDBJ databases">
        <authorList>
            <person name="Kallberg Y."/>
            <person name="Tangrot J."/>
            <person name="Rosling A."/>
        </authorList>
    </citation>
    <scope>NUCLEOTIDE SEQUENCE</scope>
    <source>
        <strain evidence="1">CL356</strain>
    </source>
</reference>
<dbReference type="Proteomes" id="UP000789525">
    <property type="component" value="Unassembled WGS sequence"/>
</dbReference>
<dbReference type="EMBL" id="CAJVPT010021215">
    <property type="protein sequence ID" value="CAG8653802.1"/>
    <property type="molecule type" value="Genomic_DNA"/>
</dbReference>
<keyword evidence="2" id="KW-1185">Reference proteome</keyword>
<evidence type="ECO:0000313" key="1">
    <source>
        <dbReference type="EMBL" id="CAG8653802.1"/>
    </source>
</evidence>
<gene>
    <name evidence="1" type="ORF">ACOLOM_LOCUS8337</name>
</gene>
<sequence>MLTEEGLVWSFEAEGCAPHFEDRDDVIWDTKKLTMRQMRSKNDTSEMAVWHDNNLVRMKLNGRSQGVRAPRTGENMNLILCTSPANQTRGNHLGCQSEYTAADSQFTRTVSMAGDRPSLCTKKNTKPLLLSLRSILGLIMKPKASVRRRLEGRYPPLEPHYQCSKNRSDPNLHGDQYEYSTMVKRIQMGTYLWKFSRMEEGNVVALKSPEIVGKIYSTSCAQTWFNE</sequence>
<evidence type="ECO:0000313" key="2">
    <source>
        <dbReference type="Proteomes" id="UP000789525"/>
    </source>
</evidence>